<feature type="domain" description="Reverse transcriptase Ty1/copia-type" evidence="3">
    <location>
        <begin position="300"/>
        <end position="368"/>
    </location>
</feature>
<dbReference type="EMBL" id="BPVZ01000025">
    <property type="protein sequence ID" value="GKV06760.1"/>
    <property type="molecule type" value="Genomic_DNA"/>
</dbReference>
<evidence type="ECO:0000256" key="2">
    <source>
        <dbReference type="ARBA" id="ARBA00022801"/>
    </source>
</evidence>
<dbReference type="Proteomes" id="UP001054252">
    <property type="component" value="Unassembled WGS sequence"/>
</dbReference>
<name>A0AAV5J1K3_9ROSI</name>
<keyword evidence="6" id="KW-1185">Reference proteome</keyword>
<keyword evidence="2" id="KW-0378">Hydrolase</keyword>
<organism evidence="5 6">
    <name type="scientific">Rubroshorea leprosula</name>
    <dbReference type="NCBI Taxonomy" id="152421"/>
    <lineage>
        <taxon>Eukaryota</taxon>
        <taxon>Viridiplantae</taxon>
        <taxon>Streptophyta</taxon>
        <taxon>Embryophyta</taxon>
        <taxon>Tracheophyta</taxon>
        <taxon>Spermatophyta</taxon>
        <taxon>Magnoliopsida</taxon>
        <taxon>eudicotyledons</taxon>
        <taxon>Gunneridae</taxon>
        <taxon>Pentapetalae</taxon>
        <taxon>rosids</taxon>
        <taxon>malvids</taxon>
        <taxon>Malvales</taxon>
        <taxon>Dipterocarpaceae</taxon>
        <taxon>Rubroshorea</taxon>
    </lineage>
</organism>
<sequence>MNGSNQISIPILDGKNYNKWNVQMRVLFNYHELLGVVEIGVAELAENANDAQKHAHHESKKKDKKVLYFIHQRVNDEVFEKIEDATTSKQAWDISMTTYKGVEKVKKLLAQENMVKGLPSINHPRQLREACTLGKHNRLPFVVGKNWHARKALELVHSDVYGPMSVTSIGDNRSPTRSLQNITPVEAWSGFKPSVKHLKVFGFIAFTHVLAKTRTKLDDHGEKTIFVGYTCGGHKLFKLVTKKVIVSKDVTFTADEAGRWDLDTNNDSQRHSVTILEEDSQVIATTTNEEAVAPSSIAPSNNTKMIEDFKKSMMHEFKMTNLYLMSYFLGIKVMQREDGIFTYQKRYTSKLLKRFHMQNCNPARNPVEVGTKLFKEGDEAHVNRTFFMQLVILTMTGVIELKYCKFEKQVADILTKPLKYEAFVKLKGMMGISALSNQD</sequence>
<dbReference type="GO" id="GO:0046872">
    <property type="term" value="F:metal ion binding"/>
    <property type="evidence" value="ECO:0007669"/>
    <property type="project" value="UniProtKB-KW"/>
</dbReference>
<dbReference type="AlphaFoldDB" id="A0AAV5J1K3"/>
<keyword evidence="1" id="KW-0479">Metal-binding</keyword>
<dbReference type="InterPro" id="IPR057670">
    <property type="entry name" value="SH3_retrovirus"/>
</dbReference>
<gene>
    <name evidence="5" type="ORF">SLEP1_g18607</name>
</gene>
<evidence type="ECO:0000313" key="6">
    <source>
        <dbReference type="Proteomes" id="UP001054252"/>
    </source>
</evidence>
<reference evidence="5 6" key="1">
    <citation type="journal article" date="2021" name="Commun. Biol.">
        <title>The genome of Shorea leprosula (Dipterocarpaceae) highlights the ecological relevance of drought in aseasonal tropical rainforests.</title>
        <authorList>
            <person name="Ng K.K.S."/>
            <person name="Kobayashi M.J."/>
            <person name="Fawcett J.A."/>
            <person name="Hatakeyama M."/>
            <person name="Paape T."/>
            <person name="Ng C.H."/>
            <person name="Ang C.C."/>
            <person name="Tnah L.H."/>
            <person name="Lee C.T."/>
            <person name="Nishiyama T."/>
            <person name="Sese J."/>
            <person name="O'Brien M.J."/>
            <person name="Copetti D."/>
            <person name="Mohd Noor M.I."/>
            <person name="Ong R.C."/>
            <person name="Putra M."/>
            <person name="Sireger I.Z."/>
            <person name="Indrioko S."/>
            <person name="Kosugi Y."/>
            <person name="Izuno A."/>
            <person name="Isagi Y."/>
            <person name="Lee S.L."/>
            <person name="Shimizu K.K."/>
        </authorList>
    </citation>
    <scope>NUCLEOTIDE SEQUENCE [LARGE SCALE GENOMIC DNA]</scope>
    <source>
        <strain evidence="5">214</strain>
    </source>
</reference>
<protein>
    <submittedName>
        <fullName evidence="5">Uncharacterized protein</fullName>
    </submittedName>
</protein>
<dbReference type="GO" id="GO:0016787">
    <property type="term" value="F:hydrolase activity"/>
    <property type="evidence" value="ECO:0007669"/>
    <property type="project" value="UniProtKB-KW"/>
</dbReference>
<comment type="caution">
    <text evidence="5">The sequence shown here is derived from an EMBL/GenBank/DDBJ whole genome shotgun (WGS) entry which is preliminary data.</text>
</comment>
<evidence type="ECO:0000259" key="4">
    <source>
        <dbReference type="Pfam" id="PF25597"/>
    </source>
</evidence>
<evidence type="ECO:0000313" key="5">
    <source>
        <dbReference type="EMBL" id="GKV06760.1"/>
    </source>
</evidence>
<dbReference type="InterPro" id="IPR013103">
    <property type="entry name" value="RVT_2"/>
</dbReference>
<feature type="domain" description="Retroviral polymerase SH3-like" evidence="4">
    <location>
        <begin position="204"/>
        <end position="263"/>
    </location>
</feature>
<evidence type="ECO:0000256" key="1">
    <source>
        <dbReference type="ARBA" id="ARBA00022723"/>
    </source>
</evidence>
<dbReference type="Pfam" id="PF07727">
    <property type="entry name" value="RVT_2"/>
    <property type="match status" value="1"/>
</dbReference>
<dbReference type="Pfam" id="PF14223">
    <property type="entry name" value="Retrotran_gag_2"/>
    <property type="match status" value="1"/>
</dbReference>
<evidence type="ECO:0000259" key="3">
    <source>
        <dbReference type="Pfam" id="PF07727"/>
    </source>
</evidence>
<dbReference type="PANTHER" id="PTHR42648">
    <property type="entry name" value="TRANSPOSASE, PUTATIVE-RELATED"/>
    <property type="match status" value="1"/>
</dbReference>
<proteinExistence type="predicted"/>
<accession>A0AAV5J1K3</accession>
<dbReference type="Pfam" id="PF25597">
    <property type="entry name" value="SH3_retrovirus"/>
    <property type="match status" value="1"/>
</dbReference>
<dbReference type="InterPro" id="IPR039537">
    <property type="entry name" value="Retrotran_Ty1/copia-like"/>
</dbReference>
<dbReference type="PANTHER" id="PTHR42648:SF18">
    <property type="entry name" value="RETROTRANSPOSON, UNCLASSIFIED-LIKE PROTEIN"/>
    <property type="match status" value="1"/>
</dbReference>